<evidence type="ECO:0000256" key="9">
    <source>
        <dbReference type="ARBA" id="ARBA00048968"/>
    </source>
</evidence>
<name>A0AA37DHB0_9FIRM</name>
<dbReference type="InterPro" id="IPR038371">
    <property type="entry name" value="Cu_polyphenol_OxRdtase_sf"/>
</dbReference>
<dbReference type="Gene3D" id="3.60.140.10">
    <property type="entry name" value="CNF1/YfiH-like putative cysteine hydrolases"/>
    <property type="match status" value="1"/>
</dbReference>
<dbReference type="InterPro" id="IPR003730">
    <property type="entry name" value="Cu_polyphenol_OxRdtase"/>
</dbReference>
<evidence type="ECO:0000256" key="3">
    <source>
        <dbReference type="ARBA" id="ARBA00007353"/>
    </source>
</evidence>
<protein>
    <recommendedName>
        <fullName evidence="11">Purine nucleoside phosphorylase</fullName>
    </recommendedName>
</protein>
<organism evidence="12 13">
    <name type="scientific">Stomatobaculum longum</name>
    <dbReference type="NCBI Taxonomy" id="796942"/>
    <lineage>
        <taxon>Bacteria</taxon>
        <taxon>Bacillati</taxon>
        <taxon>Bacillota</taxon>
        <taxon>Clostridia</taxon>
        <taxon>Lachnospirales</taxon>
        <taxon>Lachnospiraceae</taxon>
        <taxon>Stomatobaculum</taxon>
    </lineage>
</organism>
<dbReference type="PANTHER" id="PTHR30616:SF2">
    <property type="entry name" value="PURINE NUCLEOSIDE PHOSPHORYLASE LACC1"/>
    <property type="match status" value="1"/>
</dbReference>
<comment type="catalytic activity">
    <reaction evidence="8">
        <text>adenosine + H2O + H(+) = inosine + NH4(+)</text>
        <dbReference type="Rhea" id="RHEA:24408"/>
        <dbReference type="ChEBI" id="CHEBI:15377"/>
        <dbReference type="ChEBI" id="CHEBI:15378"/>
        <dbReference type="ChEBI" id="CHEBI:16335"/>
        <dbReference type="ChEBI" id="CHEBI:17596"/>
        <dbReference type="ChEBI" id="CHEBI:28938"/>
        <dbReference type="EC" id="3.5.4.4"/>
    </reaction>
    <physiologicalReaction direction="left-to-right" evidence="8">
        <dbReference type="Rhea" id="RHEA:24409"/>
    </physiologicalReaction>
</comment>
<dbReference type="EMBL" id="AGEL01000002">
    <property type="protein sequence ID" value="EHO18634.1"/>
    <property type="molecule type" value="Genomic_DNA"/>
</dbReference>
<comment type="similarity">
    <text evidence="3 11">Belongs to the purine nucleoside phosphorylase YfiH/LACC1 family.</text>
</comment>
<keyword evidence="5" id="KW-0479">Metal-binding</keyword>
<keyword evidence="7" id="KW-0862">Zinc</keyword>
<evidence type="ECO:0000313" key="13">
    <source>
        <dbReference type="Proteomes" id="UP000018466"/>
    </source>
</evidence>
<dbReference type="PANTHER" id="PTHR30616">
    <property type="entry name" value="UNCHARACTERIZED PROTEIN YFIH"/>
    <property type="match status" value="1"/>
</dbReference>
<evidence type="ECO:0000256" key="6">
    <source>
        <dbReference type="ARBA" id="ARBA00022801"/>
    </source>
</evidence>
<evidence type="ECO:0000256" key="8">
    <source>
        <dbReference type="ARBA" id="ARBA00047989"/>
    </source>
</evidence>
<dbReference type="GO" id="GO:0017061">
    <property type="term" value="F:S-methyl-5-thioadenosine phosphorylase activity"/>
    <property type="evidence" value="ECO:0007669"/>
    <property type="project" value="UniProtKB-EC"/>
</dbReference>
<evidence type="ECO:0000256" key="11">
    <source>
        <dbReference type="RuleBase" id="RU361274"/>
    </source>
</evidence>
<dbReference type="AlphaFoldDB" id="A0AA37DHB0"/>
<dbReference type="Proteomes" id="UP000018466">
    <property type="component" value="Unassembled WGS sequence"/>
</dbReference>
<comment type="catalytic activity">
    <reaction evidence="10">
        <text>S-methyl-5'-thioadenosine + phosphate = 5-(methylsulfanyl)-alpha-D-ribose 1-phosphate + adenine</text>
        <dbReference type="Rhea" id="RHEA:11852"/>
        <dbReference type="ChEBI" id="CHEBI:16708"/>
        <dbReference type="ChEBI" id="CHEBI:17509"/>
        <dbReference type="ChEBI" id="CHEBI:43474"/>
        <dbReference type="ChEBI" id="CHEBI:58533"/>
        <dbReference type="EC" id="2.4.2.28"/>
    </reaction>
    <physiologicalReaction direction="left-to-right" evidence="10">
        <dbReference type="Rhea" id="RHEA:11853"/>
    </physiologicalReaction>
</comment>
<dbReference type="GeneID" id="86939900"/>
<proteinExistence type="inferred from homology"/>
<comment type="function">
    <text evidence="2">Purine nucleoside enzyme that catalyzes the phosphorolysis of adenosine and inosine nucleosides, yielding D-ribose 1-phosphate and the respective free bases, adenine and hypoxanthine. Also catalyzes the phosphorolysis of S-methyl-5'-thioadenosine into adenine and S-methyl-5-thio-alpha-D-ribose 1-phosphate. Also has adenosine deaminase activity.</text>
</comment>
<accession>A0AA37DHB0</accession>
<dbReference type="GO" id="GO:0005507">
    <property type="term" value="F:copper ion binding"/>
    <property type="evidence" value="ECO:0007669"/>
    <property type="project" value="TreeGrafter"/>
</dbReference>
<evidence type="ECO:0000256" key="5">
    <source>
        <dbReference type="ARBA" id="ARBA00022723"/>
    </source>
</evidence>
<keyword evidence="13" id="KW-1185">Reference proteome</keyword>
<keyword evidence="4" id="KW-0808">Transferase</keyword>
<evidence type="ECO:0000256" key="1">
    <source>
        <dbReference type="ARBA" id="ARBA00000553"/>
    </source>
</evidence>
<evidence type="ECO:0000313" key="12">
    <source>
        <dbReference type="EMBL" id="EHO18634.1"/>
    </source>
</evidence>
<evidence type="ECO:0000256" key="7">
    <source>
        <dbReference type="ARBA" id="ARBA00022833"/>
    </source>
</evidence>
<dbReference type="RefSeq" id="WP_009531937.1">
    <property type="nucleotide sequence ID" value="NZ_JH590861.1"/>
</dbReference>
<evidence type="ECO:0000256" key="10">
    <source>
        <dbReference type="ARBA" id="ARBA00049893"/>
    </source>
</evidence>
<dbReference type="SUPFAM" id="SSF64438">
    <property type="entry name" value="CNF1/YfiH-like putative cysteine hydrolases"/>
    <property type="match status" value="1"/>
</dbReference>
<dbReference type="InterPro" id="IPR011324">
    <property type="entry name" value="Cytotoxic_necrot_fac-like_cat"/>
</dbReference>
<dbReference type="NCBIfam" id="TIGR00726">
    <property type="entry name" value="peptidoglycan editing factor PgeF"/>
    <property type="match status" value="1"/>
</dbReference>
<comment type="caution">
    <text evidence="12">The sequence shown here is derived from an EMBL/GenBank/DDBJ whole genome shotgun (WGS) entry which is preliminary data.</text>
</comment>
<keyword evidence="6" id="KW-0378">Hydrolase</keyword>
<sequence>MADYQLPPWQFETGHQMEVAEVGELSYLYFPAFRAYPKLRHGFSTRQGGVSEDYLGTMNFSFDRGDDPEHVRENYRRMAAALGVSYDSLTVAKQTHTTNIREITMAERGAGVRFPRPYDNVDGIMTNVPDITLVTYHADCLPLYLYDPAHQAVALLHAGWRGTVDRIAFCGLEKMQEAYGTRPSNVIAGIGPGISAACYETSEAVRIQFAATFPERDIEKIFTAPHIGEDGARHWQLDLALANRLLLEHAGVQEIFDSGVCTYRNAKRLFSHRAQGPKRGLNAAFIGIADAASPRPGAVR</sequence>
<gene>
    <name evidence="12" type="ORF">HMPREF9623_00102</name>
</gene>
<dbReference type="GO" id="GO:0016787">
    <property type="term" value="F:hydrolase activity"/>
    <property type="evidence" value="ECO:0007669"/>
    <property type="project" value="UniProtKB-KW"/>
</dbReference>
<comment type="catalytic activity">
    <reaction evidence="1">
        <text>inosine + phosphate = alpha-D-ribose 1-phosphate + hypoxanthine</text>
        <dbReference type="Rhea" id="RHEA:27646"/>
        <dbReference type="ChEBI" id="CHEBI:17368"/>
        <dbReference type="ChEBI" id="CHEBI:17596"/>
        <dbReference type="ChEBI" id="CHEBI:43474"/>
        <dbReference type="ChEBI" id="CHEBI:57720"/>
        <dbReference type="EC" id="2.4.2.1"/>
    </reaction>
    <physiologicalReaction direction="left-to-right" evidence="1">
        <dbReference type="Rhea" id="RHEA:27647"/>
    </physiologicalReaction>
</comment>
<evidence type="ECO:0000256" key="4">
    <source>
        <dbReference type="ARBA" id="ARBA00022679"/>
    </source>
</evidence>
<dbReference type="Pfam" id="PF02578">
    <property type="entry name" value="Cu-oxidase_4"/>
    <property type="match status" value="1"/>
</dbReference>
<comment type="catalytic activity">
    <reaction evidence="9">
        <text>adenosine + phosphate = alpha-D-ribose 1-phosphate + adenine</text>
        <dbReference type="Rhea" id="RHEA:27642"/>
        <dbReference type="ChEBI" id="CHEBI:16335"/>
        <dbReference type="ChEBI" id="CHEBI:16708"/>
        <dbReference type="ChEBI" id="CHEBI:43474"/>
        <dbReference type="ChEBI" id="CHEBI:57720"/>
        <dbReference type="EC" id="2.4.2.1"/>
    </reaction>
    <physiologicalReaction direction="left-to-right" evidence="9">
        <dbReference type="Rhea" id="RHEA:27643"/>
    </physiologicalReaction>
</comment>
<reference evidence="12 13" key="1">
    <citation type="submission" date="2011-10" db="EMBL/GenBank/DDBJ databases">
        <title>The Genome Sequence of Lachnospiraceae bacterium ACC2.</title>
        <authorList>
            <consortium name="The Broad Institute Genome Sequencing Platform"/>
            <person name="Earl A."/>
            <person name="Ward D."/>
            <person name="Feldgarden M."/>
            <person name="Gevers D."/>
            <person name="Sizova M."/>
            <person name="Hazen A."/>
            <person name="Epstein S."/>
            <person name="Young S.K."/>
            <person name="Zeng Q."/>
            <person name="Gargeya S."/>
            <person name="Fitzgerald M."/>
            <person name="Haas B."/>
            <person name="Abouelleil A."/>
            <person name="Alvarado L."/>
            <person name="Arachchi H.M."/>
            <person name="Berlin A."/>
            <person name="Brown A."/>
            <person name="Chapman S.B."/>
            <person name="Chen Z."/>
            <person name="Dunbar C."/>
            <person name="Freedman E."/>
            <person name="Gearin G."/>
            <person name="Goldberg J."/>
            <person name="Griggs A."/>
            <person name="Gujja S."/>
            <person name="Heiman D."/>
            <person name="Howarth C."/>
            <person name="Larson L."/>
            <person name="Lui A."/>
            <person name="MacDonald P.J.P."/>
            <person name="Montmayeur A."/>
            <person name="Murphy C."/>
            <person name="Neiman D."/>
            <person name="Pearson M."/>
            <person name="Priest M."/>
            <person name="Roberts A."/>
            <person name="Saif S."/>
            <person name="Shea T."/>
            <person name="Shenoy N."/>
            <person name="Sisk P."/>
            <person name="Stolte C."/>
            <person name="Sykes S."/>
            <person name="Wortman J."/>
            <person name="Nusbaum C."/>
            <person name="Birren B."/>
        </authorList>
    </citation>
    <scope>NUCLEOTIDE SEQUENCE [LARGE SCALE GENOMIC DNA]</scope>
    <source>
        <strain evidence="12 13">ACC2</strain>
    </source>
</reference>
<dbReference type="CDD" id="cd16833">
    <property type="entry name" value="YfiH"/>
    <property type="match status" value="1"/>
</dbReference>
<evidence type="ECO:0000256" key="2">
    <source>
        <dbReference type="ARBA" id="ARBA00003215"/>
    </source>
</evidence>